<evidence type="ECO:0000313" key="3">
    <source>
        <dbReference type="Proteomes" id="UP000182658"/>
    </source>
</evidence>
<dbReference type="Proteomes" id="UP000182658">
    <property type="component" value="Unassembled WGS sequence"/>
</dbReference>
<gene>
    <name evidence="2" type="ORF">CONLIGDRAFT_632322</name>
</gene>
<dbReference type="GO" id="GO:0016491">
    <property type="term" value="F:oxidoreductase activity"/>
    <property type="evidence" value="ECO:0007669"/>
    <property type="project" value="UniProtKB-KW"/>
</dbReference>
<dbReference type="EMBL" id="KV875097">
    <property type="protein sequence ID" value="OIW30274.1"/>
    <property type="molecule type" value="Genomic_DNA"/>
</dbReference>
<keyword evidence="1" id="KW-0560">Oxidoreductase</keyword>
<name>A0A1J7JR86_9PEZI</name>
<protein>
    <submittedName>
        <fullName evidence="2">HypA protein</fullName>
    </submittedName>
</protein>
<dbReference type="AlphaFoldDB" id="A0A1J7JR86"/>
<dbReference type="STRING" id="1408157.A0A1J7JR86"/>
<evidence type="ECO:0000313" key="2">
    <source>
        <dbReference type="EMBL" id="OIW30274.1"/>
    </source>
</evidence>
<proteinExistence type="predicted"/>
<dbReference type="InterPro" id="IPR025337">
    <property type="entry name" value="Questin_oxidase-like"/>
</dbReference>
<reference evidence="2 3" key="1">
    <citation type="submission" date="2016-10" db="EMBL/GenBank/DDBJ databases">
        <title>Draft genome sequence of Coniochaeta ligniaria NRRL30616, a lignocellulolytic fungus for bioabatement of inhibitors in plant biomass hydrolysates.</title>
        <authorList>
            <consortium name="DOE Joint Genome Institute"/>
            <person name="Jimenez D.J."/>
            <person name="Hector R.E."/>
            <person name="Riley R."/>
            <person name="Sun H."/>
            <person name="Grigoriev I.V."/>
            <person name="Van Elsas J.D."/>
            <person name="Nichols N.N."/>
        </authorList>
    </citation>
    <scope>NUCLEOTIDE SEQUENCE [LARGE SCALE GENOMIC DNA]</scope>
    <source>
        <strain evidence="2 3">NRRL 30616</strain>
    </source>
</reference>
<keyword evidence="3" id="KW-1185">Reference proteome</keyword>
<dbReference type="Pfam" id="PF14027">
    <property type="entry name" value="Questin_oxidase"/>
    <property type="match status" value="1"/>
</dbReference>
<dbReference type="PANTHER" id="PTHR35870:SF1">
    <property type="entry name" value="PROTEIN, PUTATIVE (AFU_ORTHOLOGUE AFUA_5G03330)-RELATED"/>
    <property type="match status" value="1"/>
</dbReference>
<sequence>MASATVSPYKIHISPDNTGLLGLKQTEEASKKVSELLQKDLEQHHVFFNNDGFHNHISHHLLALYGTGAGPQHLQKGYDENANYQRPTLPVHDHVVTELTSWDHAKNYLGKEKHYPDFLRFFQGEIEKTSWEEVMNEYVFKGDGAADALFSRLFAGFLHPAIQVMYGMEWSQPAMVAMALAQTSVHSNDLGPFMLEAEKAARSSSADMPSIASLYEAVKANDKLANAAHMKDANKVRDGVLKRARDEMLELASRVRVKPEELEEKTVEMYDNAVYIAASAAFHPPKIPKFDFFLMHHVNASPLWLTINAQPWISTEVKVRLLEWKIRLDLLQYAGRACPPLSVDSITSYKPKDKPERKPLEILSRLHNLEEDGHAIKLGRGTAICQKFSKKYEDKEWLTIKGDDTWTKIYHLIVDSVEAPGQHWVRSAGLDEAWKDVPDAKL</sequence>
<organism evidence="2 3">
    <name type="scientific">Coniochaeta ligniaria NRRL 30616</name>
    <dbReference type="NCBI Taxonomy" id="1408157"/>
    <lineage>
        <taxon>Eukaryota</taxon>
        <taxon>Fungi</taxon>
        <taxon>Dikarya</taxon>
        <taxon>Ascomycota</taxon>
        <taxon>Pezizomycotina</taxon>
        <taxon>Sordariomycetes</taxon>
        <taxon>Sordariomycetidae</taxon>
        <taxon>Coniochaetales</taxon>
        <taxon>Coniochaetaceae</taxon>
        <taxon>Coniochaeta</taxon>
    </lineage>
</organism>
<dbReference type="InParanoid" id="A0A1J7JR86"/>
<accession>A0A1J7JR86</accession>
<evidence type="ECO:0000256" key="1">
    <source>
        <dbReference type="ARBA" id="ARBA00023002"/>
    </source>
</evidence>
<dbReference type="PANTHER" id="PTHR35870">
    <property type="entry name" value="PROTEIN, PUTATIVE (AFU_ORTHOLOGUE AFUA_5G03330)-RELATED"/>
    <property type="match status" value="1"/>
</dbReference>
<dbReference type="OrthoDB" id="10004862at2759"/>